<gene>
    <name evidence="1" type="ORF">MNBD_ACTINO02-1008</name>
</gene>
<name>A0A3B0SRD6_9ZZZZ</name>
<sequence>MLVRRWSMCRARAVDLSDLITFNRDPDFVLEVLDRHWHGAAYSPYELTIDNGRVARSSSNICPNSIR</sequence>
<evidence type="ECO:0000313" key="1">
    <source>
        <dbReference type="EMBL" id="VAW04822.1"/>
    </source>
</evidence>
<dbReference type="AlphaFoldDB" id="A0A3B0SRD6"/>
<accession>A0A3B0SRD6</accession>
<dbReference type="EMBL" id="UOEK01000300">
    <property type="protein sequence ID" value="VAW04822.1"/>
    <property type="molecule type" value="Genomic_DNA"/>
</dbReference>
<organism evidence="1">
    <name type="scientific">hydrothermal vent metagenome</name>
    <dbReference type="NCBI Taxonomy" id="652676"/>
    <lineage>
        <taxon>unclassified sequences</taxon>
        <taxon>metagenomes</taxon>
        <taxon>ecological metagenomes</taxon>
    </lineage>
</organism>
<protein>
    <submittedName>
        <fullName evidence="1">Uncharacterized protein</fullName>
    </submittedName>
</protein>
<reference evidence="1" key="1">
    <citation type="submission" date="2018-06" db="EMBL/GenBank/DDBJ databases">
        <authorList>
            <person name="Zhirakovskaya E."/>
        </authorList>
    </citation>
    <scope>NUCLEOTIDE SEQUENCE</scope>
</reference>
<proteinExistence type="predicted"/>